<dbReference type="EMBL" id="BMCM01000003">
    <property type="protein sequence ID" value="GGD77721.1"/>
    <property type="molecule type" value="Genomic_DNA"/>
</dbReference>
<keyword evidence="2" id="KW-1185">Reference proteome</keyword>
<gene>
    <name evidence="1" type="ORF">GCM10007269_20910</name>
</gene>
<accession>A0ABQ1RTR5</accession>
<proteinExistence type="predicted"/>
<evidence type="ECO:0000313" key="1">
    <source>
        <dbReference type="EMBL" id="GGD77721.1"/>
    </source>
</evidence>
<name>A0ABQ1RTR5_9MICO</name>
<protein>
    <submittedName>
        <fullName evidence="1">Uncharacterized protein</fullName>
    </submittedName>
</protein>
<evidence type="ECO:0000313" key="2">
    <source>
        <dbReference type="Proteomes" id="UP000629365"/>
    </source>
</evidence>
<reference evidence="2" key="1">
    <citation type="journal article" date="2019" name="Int. J. Syst. Evol. Microbiol.">
        <title>The Global Catalogue of Microorganisms (GCM) 10K type strain sequencing project: providing services to taxonomists for standard genome sequencing and annotation.</title>
        <authorList>
            <consortium name="The Broad Institute Genomics Platform"/>
            <consortium name="The Broad Institute Genome Sequencing Center for Infectious Disease"/>
            <person name="Wu L."/>
            <person name="Ma J."/>
        </authorList>
    </citation>
    <scope>NUCLEOTIDE SEQUENCE [LARGE SCALE GENOMIC DNA]</scope>
    <source>
        <strain evidence="2">CCM 7640</strain>
    </source>
</reference>
<dbReference type="Proteomes" id="UP000629365">
    <property type="component" value="Unassembled WGS sequence"/>
</dbReference>
<comment type="caution">
    <text evidence="1">The sequence shown here is derived from an EMBL/GenBank/DDBJ whole genome shotgun (WGS) entry which is preliminary data.</text>
</comment>
<sequence length="96" mass="10662">MHALGDVRIVDEDRLHTGIPHHRSDFEYAVSERVAAEVGHFAAEGDGLEGALAQRSRRDECARQAPRRGHRLLASITGRCRARLPVRMPVALTRVS</sequence>
<organism evidence="1 2">
    <name type="scientific">Microbacterium murale</name>
    <dbReference type="NCBI Taxonomy" id="1081040"/>
    <lineage>
        <taxon>Bacteria</taxon>
        <taxon>Bacillati</taxon>
        <taxon>Actinomycetota</taxon>
        <taxon>Actinomycetes</taxon>
        <taxon>Micrococcales</taxon>
        <taxon>Microbacteriaceae</taxon>
        <taxon>Microbacterium</taxon>
    </lineage>
</organism>